<sequence length="479" mass="51436">MPNSGEKTLKQRFRNYLNVAIVPNGIAVAITIMLALLILVLTSTTLAALPATIAEIWLVANLVPAHADGITIGVLPMLPAIALGAGVARKMRKTVGRHVTLRDLSGIILACLGVPVLLSITAWAMLLDASQVFDLKAPNFFLVVLNTFLVHASAIAIGMGQKLWRSLAKHWAISTDLVTIIRATWTLFLELLVLGLLAAIVSLAVHHQALMQSLQPYNGQGILALVGVCLLYLPNVAIAATSMLLGADFQIQGLSLSLFEAQPPVLPPVPWFAAFAFEHHAWMPLLMLLPAVLILRFAMNNLASWKQLAASASALGLVMLLGTWFAGGALGYFDTVGPTVWLSTLLAVVWLAAIGAAVLGVAALLARKAVVEPEVVEAVEEPEEAPEDQPEAAEEILEGEVIEESEPEEDIEDVDQASPDIEPEEPEHTEEPEEPEPAEGPEEPEEPEVPEEAEEAVEAEQPAEDLEDDQPDPPQQRDS</sequence>
<dbReference type="AlphaFoldDB" id="A0A3G6IV76"/>
<evidence type="ECO:0000313" key="4">
    <source>
        <dbReference type="Proteomes" id="UP000271426"/>
    </source>
</evidence>
<dbReference type="Pfam" id="PF19877">
    <property type="entry name" value="DUF6350"/>
    <property type="match status" value="1"/>
</dbReference>
<evidence type="ECO:0000256" key="1">
    <source>
        <dbReference type="SAM" id="MobiDB-lite"/>
    </source>
</evidence>
<feature type="compositionally biased region" description="Acidic residues" evidence="1">
    <location>
        <begin position="399"/>
        <end position="471"/>
    </location>
</feature>
<dbReference type="Proteomes" id="UP000271426">
    <property type="component" value="Chromosome"/>
</dbReference>
<evidence type="ECO:0000313" key="3">
    <source>
        <dbReference type="EMBL" id="AZA09685.1"/>
    </source>
</evidence>
<feature type="region of interest" description="Disordered" evidence="1">
    <location>
        <begin position="399"/>
        <end position="479"/>
    </location>
</feature>
<accession>A0A3G6IV76</accession>
<feature type="transmembrane region" description="Helical" evidence="2">
    <location>
        <begin position="222"/>
        <end position="247"/>
    </location>
</feature>
<keyword evidence="2" id="KW-0812">Transmembrane</keyword>
<keyword evidence="2" id="KW-1133">Transmembrane helix</keyword>
<protein>
    <submittedName>
        <fullName evidence="3">Uncharacterized protein</fullName>
    </submittedName>
</protein>
<keyword evidence="4" id="KW-1185">Reference proteome</keyword>
<reference evidence="3 4" key="1">
    <citation type="submission" date="2018-11" db="EMBL/GenBank/DDBJ databases">
        <authorList>
            <person name="Kleinhagauer T."/>
            <person name="Glaeser S.P."/>
            <person name="Spergser J."/>
            <person name="Ruckert C."/>
            <person name="Kaempfer P."/>
            <person name="Busse H.-J."/>
        </authorList>
    </citation>
    <scope>NUCLEOTIDE SEQUENCE [LARGE SCALE GENOMIC DNA]</scope>
    <source>
        <strain evidence="3 4">812CH</strain>
    </source>
</reference>
<feature type="transmembrane region" description="Helical" evidence="2">
    <location>
        <begin position="69"/>
        <end position="87"/>
    </location>
</feature>
<feature type="transmembrane region" description="Helical" evidence="2">
    <location>
        <begin position="139"/>
        <end position="160"/>
    </location>
</feature>
<evidence type="ECO:0000256" key="2">
    <source>
        <dbReference type="SAM" id="Phobius"/>
    </source>
</evidence>
<dbReference type="EMBL" id="CP033898">
    <property type="protein sequence ID" value="AZA09685.1"/>
    <property type="molecule type" value="Genomic_DNA"/>
</dbReference>
<feature type="transmembrane region" description="Helical" evidence="2">
    <location>
        <begin position="21"/>
        <end position="49"/>
    </location>
</feature>
<name>A0A3G6IV76_9CORY</name>
<dbReference type="InterPro" id="IPR045931">
    <property type="entry name" value="DUF6350"/>
</dbReference>
<feature type="transmembrane region" description="Helical" evidence="2">
    <location>
        <begin position="107"/>
        <end position="127"/>
    </location>
</feature>
<dbReference type="KEGG" id="cpso:CPPEL_07885"/>
<gene>
    <name evidence="3" type="ORF">CPPEL_07885</name>
</gene>
<feature type="transmembrane region" description="Helical" evidence="2">
    <location>
        <begin position="311"/>
        <end position="333"/>
    </location>
</feature>
<keyword evidence="2" id="KW-0472">Membrane</keyword>
<organism evidence="3 4">
    <name type="scientific">Corynebacterium pseudopelargi</name>
    <dbReference type="NCBI Taxonomy" id="2080757"/>
    <lineage>
        <taxon>Bacteria</taxon>
        <taxon>Bacillati</taxon>
        <taxon>Actinomycetota</taxon>
        <taxon>Actinomycetes</taxon>
        <taxon>Mycobacteriales</taxon>
        <taxon>Corynebacteriaceae</taxon>
        <taxon>Corynebacterium</taxon>
    </lineage>
</organism>
<proteinExistence type="predicted"/>
<feature type="transmembrane region" description="Helical" evidence="2">
    <location>
        <begin position="339"/>
        <end position="365"/>
    </location>
</feature>
<feature type="transmembrane region" description="Helical" evidence="2">
    <location>
        <begin position="191"/>
        <end position="210"/>
    </location>
</feature>